<dbReference type="InterPro" id="IPR020472">
    <property type="entry name" value="WD40_PAC1"/>
</dbReference>
<dbReference type="PROSITE" id="PS00678">
    <property type="entry name" value="WD_REPEATS_1"/>
    <property type="match status" value="2"/>
</dbReference>
<dbReference type="PRINTS" id="PR00320">
    <property type="entry name" value="GPROTEINBRPT"/>
</dbReference>
<dbReference type="SUPFAM" id="SSF50978">
    <property type="entry name" value="WD40 repeat-like"/>
    <property type="match status" value="1"/>
</dbReference>
<dbReference type="CDD" id="cd00200">
    <property type="entry name" value="WD40"/>
    <property type="match status" value="1"/>
</dbReference>
<reference evidence="4" key="3">
    <citation type="submission" date="2025-09" db="UniProtKB">
        <authorList>
            <consortium name="Ensembl"/>
        </authorList>
    </citation>
    <scope>IDENTIFICATION</scope>
</reference>
<reference evidence="4" key="1">
    <citation type="submission" date="2021-06" db="EMBL/GenBank/DDBJ databases">
        <authorList>
            <consortium name="Wellcome Sanger Institute Data Sharing"/>
        </authorList>
    </citation>
    <scope>NUCLEOTIDE SEQUENCE [LARGE SCALE GENOMIC DNA]</scope>
</reference>
<dbReference type="InterPro" id="IPR040066">
    <property type="entry name" value="WDR31"/>
</dbReference>
<dbReference type="InterPro" id="IPR001680">
    <property type="entry name" value="WD40_rpt"/>
</dbReference>
<evidence type="ECO:0000313" key="5">
    <source>
        <dbReference type="Proteomes" id="UP000694620"/>
    </source>
</evidence>
<evidence type="ECO:0000256" key="1">
    <source>
        <dbReference type="ARBA" id="ARBA00022574"/>
    </source>
</evidence>
<dbReference type="PROSITE" id="PS50294">
    <property type="entry name" value="WD_REPEATS_REGION"/>
    <property type="match status" value="1"/>
</dbReference>
<feature type="repeat" description="WD" evidence="3">
    <location>
        <begin position="60"/>
        <end position="101"/>
    </location>
</feature>
<dbReference type="Ensembl" id="ENSECRT00000015343.1">
    <property type="protein sequence ID" value="ENSECRP00000015076.1"/>
    <property type="gene ID" value="ENSECRG00000010044.1"/>
</dbReference>
<feature type="repeat" description="WD" evidence="3">
    <location>
        <begin position="152"/>
        <end position="186"/>
    </location>
</feature>
<evidence type="ECO:0000313" key="4">
    <source>
        <dbReference type="Ensembl" id="ENSECRP00000015076.1"/>
    </source>
</evidence>
<keyword evidence="5" id="KW-1185">Reference proteome</keyword>
<dbReference type="InterPro" id="IPR019775">
    <property type="entry name" value="WD40_repeat_CS"/>
</dbReference>
<dbReference type="AlphaFoldDB" id="A0A8C4SBB9"/>
<reference evidence="4" key="2">
    <citation type="submission" date="2025-08" db="UniProtKB">
        <authorList>
            <consortium name="Ensembl"/>
        </authorList>
    </citation>
    <scope>IDENTIFICATION</scope>
</reference>
<organism evidence="4 5">
    <name type="scientific">Erpetoichthys calabaricus</name>
    <name type="common">Rope fish</name>
    <name type="synonym">Calamoichthys calabaricus</name>
    <dbReference type="NCBI Taxonomy" id="27687"/>
    <lineage>
        <taxon>Eukaryota</taxon>
        <taxon>Metazoa</taxon>
        <taxon>Chordata</taxon>
        <taxon>Craniata</taxon>
        <taxon>Vertebrata</taxon>
        <taxon>Euteleostomi</taxon>
        <taxon>Actinopterygii</taxon>
        <taxon>Polypteriformes</taxon>
        <taxon>Polypteridae</taxon>
        <taxon>Erpetoichthys</taxon>
    </lineage>
</organism>
<keyword evidence="2" id="KW-0677">Repeat</keyword>
<evidence type="ECO:0000256" key="2">
    <source>
        <dbReference type="ARBA" id="ARBA00022737"/>
    </source>
</evidence>
<name>A0A8C4SBB9_ERPCA</name>
<evidence type="ECO:0000256" key="3">
    <source>
        <dbReference type="PROSITE-ProRule" id="PRU00221"/>
    </source>
</evidence>
<dbReference type="PANTHER" id="PTHR19869:SF1">
    <property type="entry name" value="WD REPEAT-CONTAINING PROTEIN 31"/>
    <property type="match status" value="1"/>
</dbReference>
<dbReference type="SMART" id="SM00320">
    <property type="entry name" value="WD40"/>
    <property type="match status" value="5"/>
</dbReference>
<accession>A0A8C4SBB9</accession>
<dbReference type="PANTHER" id="PTHR19869">
    <property type="entry name" value="SPERMATID WD-REPEAT PROTEIN"/>
    <property type="match status" value="1"/>
</dbReference>
<dbReference type="GeneTree" id="ENSGT00910000144273"/>
<dbReference type="InterPro" id="IPR015943">
    <property type="entry name" value="WD40/YVTN_repeat-like_dom_sf"/>
</dbReference>
<dbReference type="Pfam" id="PF00400">
    <property type="entry name" value="WD40"/>
    <property type="match status" value="4"/>
</dbReference>
<feature type="repeat" description="WD" evidence="3">
    <location>
        <begin position="103"/>
        <end position="144"/>
    </location>
</feature>
<dbReference type="PROSITE" id="PS50082">
    <property type="entry name" value="WD_REPEATS_2"/>
    <property type="match status" value="3"/>
</dbReference>
<gene>
    <name evidence="4" type="primary">WDR31</name>
</gene>
<dbReference type="Gene3D" id="2.130.10.10">
    <property type="entry name" value="YVTN repeat-like/Quinoprotein amine dehydrogenase"/>
    <property type="match status" value="2"/>
</dbReference>
<dbReference type="Proteomes" id="UP000694620">
    <property type="component" value="Chromosome 9"/>
</dbReference>
<proteinExistence type="predicted"/>
<dbReference type="InterPro" id="IPR036322">
    <property type="entry name" value="WD40_repeat_dom_sf"/>
</dbReference>
<keyword evidence="1 3" id="KW-0853">WD repeat</keyword>
<protein>
    <submittedName>
        <fullName evidence="4">WD repeat domain 31</fullName>
    </submittedName>
</protein>
<sequence>MGKLQSKGRRSASLYRQFGRAHEDTVTAITTVNSDLCLSGGRDKAVVVYDWRAGSVKQRLLGHDRDVTKVACVYGSSRLFSASRDKRALMWNLQDSSRPAQEFVGHDLVVNGLAVSPDGSSLCTGSRDNSVCLWDTETGGCLNKATISRNLVTHLSWIPGSACVVQTSEDKIIRVWDSRGLQVVQTLPPKQYIQVHCDASQDGRYCLTSSNGFGGEGCEATLWDLRQTSKKVCEYRGHLQSTACGLFLPTSTAASPLVATSSHDCSVKIWNRDSAACLVTLCLDGAGPLSSIAACDTTSLLCASFNTGIHLLKLTSCGGLELREAARF</sequence>